<protein>
    <recommendedName>
        <fullName evidence="3">CARDB domain-containing protein</fullName>
    </recommendedName>
</protein>
<evidence type="ECO:0008006" key="3">
    <source>
        <dbReference type="Google" id="ProtNLM"/>
    </source>
</evidence>
<evidence type="ECO:0000313" key="1">
    <source>
        <dbReference type="EMBL" id="WLR43122.1"/>
    </source>
</evidence>
<organism evidence="1 2">
    <name type="scientific">Bacillus carboniphilus</name>
    <dbReference type="NCBI Taxonomy" id="86663"/>
    <lineage>
        <taxon>Bacteria</taxon>
        <taxon>Bacillati</taxon>
        <taxon>Bacillota</taxon>
        <taxon>Bacilli</taxon>
        <taxon>Bacillales</taxon>
        <taxon>Bacillaceae</taxon>
        <taxon>Bacillus</taxon>
    </lineage>
</organism>
<name>A0ABY9JUR4_9BACI</name>
<reference evidence="1 2" key="1">
    <citation type="submission" date="2023-06" db="EMBL/GenBank/DDBJ databases">
        <title>Five Gram-positive bacteria isolated from mangrove sediments in Shenzhen, Guangdong, China.</title>
        <authorList>
            <person name="Yu S."/>
            <person name="Zheng W."/>
            <person name="Huang Y."/>
        </authorList>
    </citation>
    <scope>NUCLEOTIDE SEQUENCE [LARGE SCALE GENOMIC DNA]</scope>
    <source>
        <strain evidence="1 2">SaN35-3</strain>
    </source>
</reference>
<dbReference type="Proteomes" id="UP001197974">
    <property type="component" value="Chromosome"/>
</dbReference>
<sequence>MPSVVFCSGPFANPSLQIQSVEVIVRNTSTTEAVTATVRLFDESVQPETLSSSTVVNVPASLGANQAGTGSTTLDVSTLTKFAIDIRVDAATLTQNVIATAVQPGLTLLDSSDEFIQYERNFVCRPRRKILIDFGD</sequence>
<gene>
    <name evidence="1" type="ORF">LC087_02630</name>
</gene>
<evidence type="ECO:0000313" key="2">
    <source>
        <dbReference type="Proteomes" id="UP001197974"/>
    </source>
</evidence>
<accession>A0ABY9JUR4</accession>
<keyword evidence="2" id="KW-1185">Reference proteome</keyword>
<dbReference type="RefSeq" id="WP_226538946.1">
    <property type="nucleotide sequence ID" value="NZ_CP129013.1"/>
</dbReference>
<proteinExistence type="predicted"/>
<dbReference type="EMBL" id="CP129013">
    <property type="protein sequence ID" value="WLR43122.1"/>
    <property type="molecule type" value="Genomic_DNA"/>
</dbReference>